<evidence type="ECO:0000313" key="2">
    <source>
        <dbReference type="EMBL" id="GAA1922239.1"/>
    </source>
</evidence>
<proteinExistence type="predicted"/>
<accession>A0ABP5AX74</accession>
<comment type="caution">
    <text evidence="2">The sequence shown here is derived from an EMBL/GenBank/DDBJ whole genome shotgun (WGS) entry which is preliminary data.</text>
</comment>
<dbReference type="Proteomes" id="UP001501343">
    <property type="component" value="Unassembled WGS sequence"/>
</dbReference>
<reference evidence="3" key="1">
    <citation type="journal article" date="2019" name="Int. J. Syst. Evol. Microbiol.">
        <title>The Global Catalogue of Microorganisms (GCM) 10K type strain sequencing project: providing services to taxonomists for standard genome sequencing and annotation.</title>
        <authorList>
            <consortium name="The Broad Institute Genomics Platform"/>
            <consortium name="The Broad Institute Genome Sequencing Center for Infectious Disease"/>
            <person name="Wu L."/>
            <person name="Ma J."/>
        </authorList>
    </citation>
    <scope>NUCLEOTIDE SEQUENCE [LARGE SCALE GENOMIC DNA]</scope>
    <source>
        <strain evidence="3">JCM 14900</strain>
    </source>
</reference>
<organism evidence="2 3">
    <name type="scientific">Microbacterium aoyamense</name>
    <dbReference type="NCBI Taxonomy" id="344166"/>
    <lineage>
        <taxon>Bacteria</taxon>
        <taxon>Bacillati</taxon>
        <taxon>Actinomycetota</taxon>
        <taxon>Actinomycetes</taxon>
        <taxon>Micrococcales</taxon>
        <taxon>Microbacteriaceae</taxon>
        <taxon>Microbacterium</taxon>
    </lineage>
</organism>
<feature type="compositionally biased region" description="Basic and acidic residues" evidence="1">
    <location>
        <begin position="21"/>
        <end position="33"/>
    </location>
</feature>
<protein>
    <submittedName>
        <fullName evidence="2">Uncharacterized protein</fullName>
    </submittedName>
</protein>
<sequence>MDDSGTAQHFPRPAHRAPTSRSRDRDDSGDARSGRAWRTWISPMSYGWPTYAVDDA</sequence>
<keyword evidence="3" id="KW-1185">Reference proteome</keyword>
<dbReference type="EMBL" id="BAAAOF010000002">
    <property type="protein sequence ID" value="GAA1922239.1"/>
    <property type="molecule type" value="Genomic_DNA"/>
</dbReference>
<evidence type="ECO:0000313" key="3">
    <source>
        <dbReference type="Proteomes" id="UP001501343"/>
    </source>
</evidence>
<gene>
    <name evidence="2" type="ORF">GCM10009775_13400</name>
</gene>
<dbReference type="RefSeq" id="WP_248146597.1">
    <property type="nucleotide sequence ID" value="NZ_BAAAOF010000002.1"/>
</dbReference>
<name>A0ABP5AX74_9MICO</name>
<feature type="region of interest" description="Disordered" evidence="1">
    <location>
        <begin position="1"/>
        <end position="36"/>
    </location>
</feature>
<evidence type="ECO:0000256" key="1">
    <source>
        <dbReference type="SAM" id="MobiDB-lite"/>
    </source>
</evidence>